<gene>
    <name evidence="1" type="ORF">LPLAT_LOCUS10606</name>
</gene>
<accession>A0AAV2MZJ8</accession>
<evidence type="ECO:0000313" key="2">
    <source>
        <dbReference type="Proteomes" id="UP001497644"/>
    </source>
</evidence>
<name>A0AAV2MZJ8_9HYME</name>
<keyword evidence="2" id="KW-1185">Reference proteome</keyword>
<comment type="caution">
    <text evidence="1">The sequence shown here is derived from an EMBL/GenBank/DDBJ whole genome shotgun (WGS) entry which is preliminary data.</text>
</comment>
<protein>
    <submittedName>
        <fullName evidence="1">Uncharacterized protein</fullName>
    </submittedName>
</protein>
<dbReference type="AlphaFoldDB" id="A0AAV2MZJ8"/>
<reference evidence="1" key="1">
    <citation type="submission" date="2024-04" db="EMBL/GenBank/DDBJ databases">
        <authorList>
            <consortium name="Molecular Ecology Group"/>
        </authorList>
    </citation>
    <scope>NUCLEOTIDE SEQUENCE</scope>
</reference>
<dbReference type="Proteomes" id="UP001497644">
    <property type="component" value="Unassembled WGS sequence"/>
</dbReference>
<proteinExistence type="predicted"/>
<organism evidence="1 2">
    <name type="scientific">Lasius platythorax</name>
    <dbReference type="NCBI Taxonomy" id="488582"/>
    <lineage>
        <taxon>Eukaryota</taxon>
        <taxon>Metazoa</taxon>
        <taxon>Ecdysozoa</taxon>
        <taxon>Arthropoda</taxon>
        <taxon>Hexapoda</taxon>
        <taxon>Insecta</taxon>
        <taxon>Pterygota</taxon>
        <taxon>Neoptera</taxon>
        <taxon>Endopterygota</taxon>
        <taxon>Hymenoptera</taxon>
        <taxon>Apocrita</taxon>
        <taxon>Aculeata</taxon>
        <taxon>Formicoidea</taxon>
        <taxon>Formicidae</taxon>
        <taxon>Formicinae</taxon>
        <taxon>Lasius</taxon>
        <taxon>Lasius</taxon>
    </lineage>
</organism>
<dbReference type="EMBL" id="CAXIPU020000854">
    <property type="protein sequence ID" value="CAL1672708.1"/>
    <property type="molecule type" value="Genomic_DNA"/>
</dbReference>
<evidence type="ECO:0000313" key="1">
    <source>
        <dbReference type="EMBL" id="CAL1672708.1"/>
    </source>
</evidence>
<sequence>MKIPRKGTQQKGVLVPDVAYTIGRYFAIAWIVTAAGFMCPGEGSLAPAGDKPPPPCREQLTTRHNISEKREREQQLISYHFNSIAQSSLQNRTGRSIHSQMVRQRHLGTQTIMALTHTGPRTCTRFVTLTAMTTDIDPSLAVVRRMTKPETLKTLQNAQMVGDSAGGPSQVDTTLVEQPNSCVRGDLNHSNWAHPALER</sequence>